<evidence type="ECO:0000313" key="2">
    <source>
        <dbReference type="EMBL" id="KAK3401871.1"/>
    </source>
</evidence>
<dbReference type="AlphaFoldDB" id="A0AAE0UF22"/>
<organism evidence="2 3">
    <name type="scientific">Sordaria brevicollis</name>
    <dbReference type="NCBI Taxonomy" id="83679"/>
    <lineage>
        <taxon>Eukaryota</taxon>
        <taxon>Fungi</taxon>
        <taxon>Dikarya</taxon>
        <taxon>Ascomycota</taxon>
        <taxon>Pezizomycotina</taxon>
        <taxon>Sordariomycetes</taxon>
        <taxon>Sordariomycetidae</taxon>
        <taxon>Sordariales</taxon>
        <taxon>Sordariaceae</taxon>
        <taxon>Sordaria</taxon>
    </lineage>
</organism>
<proteinExistence type="predicted"/>
<protein>
    <submittedName>
        <fullName evidence="2">Uncharacterized protein</fullName>
    </submittedName>
</protein>
<keyword evidence="3" id="KW-1185">Reference proteome</keyword>
<comment type="caution">
    <text evidence="2">The sequence shown here is derived from an EMBL/GenBank/DDBJ whole genome shotgun (WGS) entry which is preliminary data.</text>
</comment>
<dbReference type="EMBL" id="JAUTDP010000002">
    <property type="protein sequence ID" value="KAK3401871.1"/>
    <property type="molecule type" value="Genomic_DNA"/>
</dbReference>
<name>A0AAE0UF22_SORBR</name>
<reference evidence="2" key="2">
    <citation type="submission" date="2023-07" db="EMBL/GenBank/DDBJ databases">
        <authorList>
            <consortium name="Lawrence Berkeley National Laboratory"/>
            <person name="Haridas S."/>
            <person name="Hensen N."/>
            <person name="Bonometti L."/>
            <person name="Westerberg I."/>
            <person name="Brannstrom I.O."/>
            <person name="Guillou S."/>
            <person name="Cros-Aarteil S."/>
            <person name="Calhoun S."/>
            <person name="Kuo A."/>
            <person name="Mondo S."/>
            <person name="Pangilinan J."/>
            <person name="Riley R."/>
            <person name="LaButti K."/>
            <person name="Andreopoulos B."/>
            <person name="Lipzen A."/>
            <person name="Chen C."/>
            <person name="Yanf M."/>
            <person name="Daum C."/>
            <person name="Ng V."/>
            <person name="Clum A."/>
            <person name="Steindorff A."/>
            <person name="Ohm R."/>
            <person name="Martin F."/>
            <person name="Silar P."/>
            <person name="Natvig D."/>
            <person name="Lalanne C."/>
            <person name="Gautier V."/>
            <person name="Ament-velasquez S.L."/>
            <person name="Kruys A."/>
            <person name="Hutchinson M.I."/>
            <person name="Powell A.J."/>
            <person name="Barry K."/>
            <person name="Miller A.N."/>
            <person name="Grigoriev I.V."/>
            <person name="Debuchy R."/>
            <person name="Gladieux P."/>
            <person name="Thoren M.H."/>
            <person name="Johannesson H."/>
        </authorList>
    </citation>
    <scope>NUCLEOTIDE SEQUENCE</scope>
    <source>
        <strain evidence="2">FGSC 1904</strain>
    </source>
</reference>
<evidence type="ECO:0000313" key="3">
    <source>
        <dbReference type="Proteomes" id="UP001281003"/>
    </source>
</evidence>
<accession>A0AAE0UF22</accession>
<gene>
    <name evidence="2" type="ORF">B0T20DRAFT_475984</name>
</gene>
<reference evidence="2" key="1">
    <citation type="journal article" date="2023" name="Mol. Phylogenet. Evol.">
        <title>Genome-scale phylogeny and comparative genomics of the fungal order Sordariales.</title>
        <authorList>
            <person name="Hensen N."/>
            <person name="Bonometti L."/>
            <person name="Westerberg I."/>
            <person name="Brannstrom I.O."/>
            <person name="Guillou S."/>
            <person name="Cros-Aarteil S."/>
            <person name="Calhoun S."/>
            <person name="Haridas S."/>
            <person name="Kuo A."/>
            <person name="Mondo S."/>
            <person name="Pangilinan J."/>
            <person name="Riley R."/>
            <person name="LaButti K."/>
            <person name="Andreopoulos B."/>
            <person name="Lipzen A."/>
            <person name="Chen C."/>
            <person name="Yan M."/>
            <person name="Daum C."/>
            <person name="Ng V."/>
            <person name="Clum A."/>
            <person name="Steindorff A."/>
            <person name="Ohm R.A."/>
            <person name="Martin F."/>
            <person name="Silar P."/>
            <person name="Natvig D.O."/>
            <person name="Lalanne C."/>
            <person name="Gautier V."/>
            <person name="Ament-Velasquez S.L."/>
            <person name="Kruys A."/>
            <person name="Hutchinson M.I."/>
            <person name="Powell A.J."/>
            <person name="Barry K."/>
            <person name="Miller A.N."/>
            <person name="Grigoriev I.V."/>
            <person name="Debuchy R."/>
            <person name="Gladieux P."/>
            <person name="Hiltunen Thoren M."/>
            <person name="Johannesson H."/>
        </authorList>
    </citation>
    <scope>NUCLEOTIDE SEQUENCE</scope>
    <source>
        <strain evidence="2">FGSC 1904</strain>
    </source>
</reference>
<evidence type="ECO:0000256" key="1">
    <source>
        <dbReference type="SAM" id="MobiDB-lite"/>
    </source>
</evidence>
<dbReference type="Proteomes" id="UP001281003">
    <property type="component" value="Unassembled WGS sequence"/>
</dbReference>
<sequence length="179" mass="18389">MAPGALAAALAALFRRTGSLAAQLWGFIAQMVWSTTTTTTTTNPAAAARAAAAADPEAGLPAAVGLRLARAGLRELWSILDPTAPCPPPRVGFVSALVALSRPGPVVTSPAIEAFLVPGPDTPPPSPVFAGRFRPVLFRVRGPAARHQSGTRAPPSTPLERPAVGHDLGLASITAEHFR</sequence>
<feature type="region of interest" description="Disordered" evidence="1">
    <location>
        <begin position="143"/>
        <end position="166"/>
    </location>
</feature>